<reference evidence="2 3" key="1">
    <citation type="submission" date="2021-04" db="EMBL/GenBank/DDBJ databases">
        <title>Chitinophaga sp. nov., isolated from the rhizosphere soil.</title>
        <authorList>
            <person name="He S."/>
        </authorList>
    </citation>
    <scope>NUCLEOTIDE SEQUENCE [LARGE SCALE GENOMIC DNA]</scope>
    <source>
        <strain evidence="2 3">2R12</strain>
    </source>
</reference>
<dbReference type="InterPro" id="IPR001387">
    <property type="entry name" value="Cro/C1-type_HTH"/>
</dbReference>
<comment type="caution">
    <text evidence="2">The sequence shown here is derived from an EMBL/GenBank/DDBJ whole genome shotgun (WGS) entry which is preliminary data.</text>
</comment>
<sequence length="158" mass="17873">MMMKHKKSARKYNSAPAGNLLGEISALEAMQLKTKMSLAARLDDLLKAKGLGKSEFAEIVKKNPSEITKWLSGTQNFTLDILVEIAVALGVPVTELFVEKKADRINWIHLSVNVKEVEQSIQYKTPSYIVESVHERCWHNEQEVHPSHVVFTDKLCQK</sequence>
<keyword evidence="3" id="KW-1185">Reference proteome</keyword>
<dbReference type="SUPFAM" id="SSF47413">
    <property type="entry name" value="lambda repressor-like DNA-binding domains"/>
    <property type="match status" value="1"/>
</dbReference>
<evidence type="ECO:0000313" key="3">
    <source>
        <dbReference type="Proteomes" id="UP000676386"/>
    </source>
</evidence>
<dbReference type="Gene3D" id="1.10.260.40">
    <property type="entry name" value="lambda repressor-like DNA-binding domains"/>
    <property type="match status" value="1"/>
</dbReference>
<evidence type="ECO:0000259" key="1">
    <source>
        <dbReference type="PROSITE" id="PS50943"/>
    </source>
</evidence>
<dbReference type="SMART" id="SM00530">
    <property type="entry name" value="HTH_XRE"/>
    <property type="match status" value="1"/>
</dbReference>
<dbReference type="EMBL" id="JAGTXB010000013">
    <property type="protein sequence ID" value="MBS0030294.1"/>
    <property type="molecule type" value="Genomic_DNA"/>
</dbReference>
<name>A0ABS5J4Z1_9BACT</name>
<dbReference type="CDD" id="cd00093">
    <property type="entry name" value="HTH_XRE"/>
    <property type="match status" value="1"/>
</dbReference>
<protein>
    <submittedName>
        <fullName evidence="2">Helix-turn-helix transcriptional regulator</fullName>
    </submittedName>
</protein>
<proteinExistence type="predicted"/>
<dbReference type="RefSeq" id="WP_211975429.1">
    <property type="nucleotide sequence ID" value="NZ_CBFHAM010000004.1"/>
</dbReference>
<organism evidence="2 3">
    <name type="scientific">Chitinophaga hostae</name>
    <dbReference type="NCBI Taxonomy" id="2831022"/>
    <lineage>
        <taxon>Bacteria</taxon>
        <taxon>Pseudomonadati</taxon>
        <taxon>Bacteroidota</taxon>
        <taxon>Chitinophagia</taxon>
        <taxon>Chitinophagales</taxon>
        <taxon>Chitinophagaceae</taxon>
        <taxon>Chitinophaga</taxon>
    </lineage>
</organism>
<evidence type="ECO:0000313" key="2">
    <source>
        <dbReference type="EMBL" id="MBS0030294.1"/>
    </source>
</evidence>
<dbReference type="PROSITE" id="PS50943">
    <property type="entry name" value="HTH_CROC1"/>
    <property type="match status" value="1"/>
</dbReference>
<feature type="domain" description="HTH cro/C1-type" evidence="1">
    <location>
        <begin position="42"/>
        <end position="96"/>
    </location>
</feature>
<dbReference type="InterPro" id="IPR010982">
    <property type="entry name" value="Lambda_DNA-bd_dom_sf"/>
</dbReference>
<dbReference type="Pfam" id="PF01381">
    <property type="entry name" value="HTH_3"/>
    <property type="match status" value="1"/>
</dbReference>
<gene>
    <name evidence="2" type="ORF">KE626_23415</name>
</gene>
<accession>A0ABS5J4Z1</accession>
<dbReference type="Proteomes" id="UP000676386">
    <property type="component" value="Unassembled WGS sequence"/>
</dbReference>